<dbReference type="EMBL" id="JACHWP010000009">
    <property type="protein sequence ID" value="MBB3023659.1"/>
    <property type="molecule type" value="Genomic_DNA"/>
</dbReference>
<accession>A0A839QXW9</accession>
<comment type="caution">
    <text evidence="1">The sequence shown here is derived from an EMBL/GenBank/DDBJ whole genome shotgun (WGS) entry which is preliminary data.</text>
</comment>
<name>A0A839QXW9_9MICO</name>
<evidence type="ECO:0000313" key="2">
    <source>
        <dbReference type="Proteomes" id="UP000568050"/>
    </source>
</evidence>
<sequence length="30" mass="3422">AISEADGCIIVASHDRWLRRRWQGRTLALA</sequence>
<organism evidence="1 2">
    <name type="scientific">Helcobacillus massiliensis</name>
    <dbReference type="NCBI Taxonomy" id="521392"/>
    <lineage>
        <taxon>Bacteria</taxon>
        <taxon>Bacillati</taxon>
        <taxon>Actinomycetota</taxon>
        <taxon>Actinomycetes</taxon>
        <taxon>Micrococcales</taxon>
        <taxon>Dermabacteraceae</taxon>
        <taxon>Helcobacillus</taxon>
    </lineage>
</organism>
<reference evidence="1 2" key="1">
    <citation type="submission" date="2020-08" db="EMBL/GenBank/DDBJ databases">
        <title>Sequencing the genomes of 1000 actinobacteria strains.</title>
        <authorList>
            <person name="Klenk H.-P."/>
        </authorList>
    </citation>
    <scope>NUCLEOTIDE SEQUENCE [LARGE SCALE GENOMIC DNA]</scope>
    <source>
        <strain evidence="1 2">DSM 23040</strain>
    </source>
</reference>
<dbReference type="AlphaFoldDB" id="A0A839QXW9"/>
<gene>
    <name evidence="1" type="ORF">FHX50_001956</name>
</gene>
<keyword evidence="2" id="KW-1185">Reference proteome</keyword>
<feature type="non-terminal residue" evidence="1">
    <location>
        <position position="1"/>
    </location>
</feature>
<proteinExistence type="predicted"/>
<dbReference type="Proteomes" id="UP000568050">
    <property type="component" value="Unassembled WGS sequence"/>
</dbReference>
<evidence type="ECO:0000313" key="1">
    <source>
        <dbReference type="EMBL" id="MBB3023659.1"/>
    </source>
</evidence>
<protein>
    <submittedName>
        <fullName evidence="1">ATPase subunit of ABC transporter with duplicated ATPase domains</fullName>
    </submittedName>
</protein>